<evidence type="ECO:0000313" key="6">
    <source>
        <dbReference type="Proteomes" id="UP000568158"/>
    </source>
</evidence>
<dbReference type="OrthoDB" id="3980325at2759"/>
<reference evidence="3" key="4">
    <citation type="journal article" name="BMC Genomics">
        <title>New genome assemblies reveal patterns of domestication and adaptation across Brettanomyces (Dekkera) species.</title>
        <authorList>
            <person name="Roach M.J."/>
            <person name="Borneman A.R."/>
        </authorList>
    </citation>
    <scope>NUCLEOTIDE SEQUENCE</scope>
    <source>
        <strain evidence="3">UCD 2041</strain>
    </source>
</reference>
<accession>A0A7D9CZ93</accession>
<dbReference type="KEGG" id="bbrx:BRETT_000588"/>
<reference evidence="4 5" key="1">
    <citation type="submission" date="2019-07" db="EMBL/GenBank/DDBJ databases">
        <authorList>
            <person name="Friedrich A."/>
            <person name="Schacherer J."/>
        </authorList>
    </citation>
    <scope>NUCLEOTIDE SEQUENCE [LARGE SCALE GENOMIC DNA]</scope>
</reference>
<keyword evidence="1" id="KW-0812">Transmembrane</keyword>
<protein>
    <submittedName>
        <fullName evidence="4">DEBR0S3_07316g1_1</fullName>
    </submittedName>
</protein>
<dbReference type="EMBL" id="CP063136">
    <property type="protein sequence ID" value="QOU20874.1"/>
    <property type="molecule type" value="Genomic_DNA"/>
</dbReference>
<dbReference type="Proteomes" id="UP000663131">
    <property type="component" value="Chromosome 8"/>
</dbReference>
<reference evidence="3" key="3">
    <citation type="submission" date="2020-10" db="EMBL/GenBank/DDBJ databases">
        <authorList>
            <person name="Palmer J.M."/>
        </authorList>
    </citation>
    <scope>NUCLEOTIDE SEQUENCE</scope>
    <source>
        <strain evidence="3">UCD 2041</strain>
    </source>
</reference>
<evidence type="ECO:0000313" key="2">
    <source>
        <dbReference type="EMBL" id="KAF6012692.1"/>
    </source>
</evidence>
<evidence type="ECO:0000313" key="5">
    <source>
        <dbReference type="Proteomes" id="UP000478008"/>
    </source>
</evidence>
<evidence type="ECO:0000256" key="1">
    <source>
        <dbReference type="SAM" id="Phobius"/>
    </source>
</evidence>
<feature type="transmembrane region" description="Helical" evidence="1">
    <location>
        <begin position="12"/>
        <end position="29"/>
    </location>
</feature>
<name>A0A7D9CZ93_DEKBR</name>
<dbReference type="Proteomes" id="UP000478008">
    <property type="component" value="Unassembled WGS sequence"/>
</dbReference>
<dbReference type="EMBL" id="CABFWN010000003">
    <property type="protein sequence ID" value="VUG18310.1"/>
    <property type="molecule type" value="Genomic_DNA"/>
</dbReference>
<keyword evidence="1" id="KW-1133">Transmembrane helix</keyword>
<dbReference type="EMBL" id="JABCYN010000023">
    <property type="protein sequence ID" value="KAF6012692.1"/>
    <property type="molecule type" value="Genomic_DNA"/>
</dbReference>
<evidence type="ECO:0000313" key="4">
    <source>
        <dbReference type="EMBL" id="VUG18310.1"/>
    </source>
</evidence>
<dbReference type="AlphaFoldDB" id="A0A7D9CZ93"/>
<proteinExistence type="predicted"/>
<dbReference type="RefSeq" id="XP_041137367.1">
    <property type="nucleotide sequence ID" value="XM_041279153.1"/>
</dbReference>
<reference evidence="2 6" key="2">
    <citation type="journal article" date="2020" name="Appl. Microbiol. Biotechnol.">
        <title>Targeted gene deletion in Brettanomyces bruxellensis with an expression-free CRISPR-Cas9 system.</title>
        <authorList>
            <person name="Varela C."/>
            <person name="Bartel C."/>
            <person name="Onetto C."/>
            <person name="Borneman A."/>
        </authorList>
    </citation>
    <scope>NUCLEOTIDE SEQUENCE [LARGE SCALE GENOMIC DNA]</scope>
    <source>
        <strain evidence="2 6">AWRI1613</strain>
    </source>
</reference>
<gene>
    <name evidence="3" type="ORF">BRETT_000588</name>
    <name evidence="4" type="ORF">DEBR0S3_07316G</name>
    <name evidence="2" type="ORF">HII12_002214</name>
</gene>
<dbReference type="Proteomes" id="UP000568158">
    <property type="component" value="Unassembled WGS sequence"/>
</dbReference>
<keyword evidence="5" id="KW-1185">Reference proteome</keyword>
<keyword evidence="1" id="KW-0472">Membrane</keyword>
<sequence length="93" mass="10559">MPSHKTAGARFNILAFGLIGGFAVGLYLLKDYQLIKKSPPNPENFDENGNWKPKSFIKVRVSDSIAPIELKPDVKERMLKERQVKKDEEQSSK</sequence>
<organism evidence="4 5">
    <name type="scientific">Dekkera bruxellensis</name>
    <name type="common">Brettanomyces custersii</name>
    <dbReference type="NCBI Taxonomy" id="5007"/>
    <lineage>
        <taxon>Eukaryota</taxon>
        <taxon>Fungi</taxon>
        <taxon>Dikarya</taxon>
        <taxon>Ascomycota</taxon>
        <taxon>Saccharomycotina</taxon>
        <taxon>Pichiomycetes</taxon>
        <taxon>Pichiales</taxon>
        <taxon>Pichiaceae</taxon>
        <taxon>Brettanomyces</taxon>
    </lineage>
</organism>
<evidence type="ECO:0000313" key="3">
    <source>
        <dbReference type="EMBL" id="QOU20874.1"/>
    </source>
</evidence>
<dbReference type="GeneID" id="64572513"/>